<organism evidence="10 11">
    <name type="scientific">Parenemella sanctibonifatiensis</name>
    <dbReference type="NCBI Taxonomy" id="2016505"/>
    <lineage>
        <taxon>Bacteria</taxon>
        <taxon>Bacillati</taxon>
        <taxon>Actinomycetota</taxon>
        <taxon>Actinomycetes</taxon>
        <taxon>Propionibacteriales</taxon>
        <taxon>Propionibacteriaceae</taxon>
        <taxon>Parenemella</taxon>
    </lineage>
</organism>
<dbReference type="GO" id="GO:0004540">
    <property type="term" value="F:RNA nuclease activity"/>
    <property type="evidence" value="ECO:0007669"/>
    <property type="project" value="InterPro"/>
</dbReference>
<feature type="binding site" evidence="8">
    <location>
        <position position="4"/>
    </location>
    <ligand>
        <name>Mg(2+)</name>
        <dbReference type="ChEBI" id="CHEBI:18420"/>
    </ligand>
</feature>
<feature type="domain" description="PIN" evidence="9">
    <location>
        <begin position="2"/>
        <end position="123"/>
    </location>
</feature>
<gene>
    <name evidence="8" type="primary">vapC</name>
    <name evidence="10" type="ORF">CGZ92_03440</name>
</gene>
<evidence type="ECO:0000313" key="10">
    <source>
        <dbReference type="EMBL" id="OYN88892.1"/>
    </source>
</evidence>
<dbReference type="Pfam" id="PF01850">
    <property type="entry name" value="PIN"/>
    <property type="match status" value="1"/>
</dbReference>
<evidence type="ECO:0000256" key="1">
    <source>
        <dbReference type="ARBA" id="ARBA00001946"/>
    </source>
</evidence>
<evidence type="ECO:0000256" key="2">
    <source>
        <dbReference type="ARBA" id="ARBA00022649"/>
    </source>
</evidence>
<dbReference type="CDD" id="cd09871">
    <property type="entry name" value="PIN_MtVapC28-VapC30-like"/>
    <property type="match status" value="1"/>
</dbReference>
<evidence type="ECO:0000256" key="7">
    <source>
        <dbReference type="ARBA" id="ARBA00038093"/>
    </source>
</evidence>
<feature type="binding site" evidence="8">
    <location>
        <position position="98"/>
    </location>
    <ligand>
        <name>Mg(2+)</name>
        <dbReference type="ChEBI" id="CHEBI:18420"/>
    </ligand>
</feature>
<evidence type="ECO:0000256" key="4">
    <source>
        <dbReference type="ARBA" id="ARBA00022723"/>
    </source>
</evidence>
<evidence type="ECO:0000256" key="3">
    <source>
        <dbReference type="ARBA" id="ARBA00022722"/>
    </source>
</evidence>
<dbReference type="GO" id="GO:0090729">
    <property type="term" value="F:toxin activity"/>
    <property type="evidence" value="ECO:0007669"/>
    <property type="project" value="UniProtKB-KW"/>
</dbReference>
<protein>
    <recommendedName>
        <fullName evidence="8">Ribonuclease VapC</fullName>
        <shortName evidence="8">RNase VapC</shortName>
        <ecNumber evidence="8">3.1.-.-</ecNumber>
    </recommendedName>
    <alternativeName>
        <fullName evidence="8">Toxin VapC</fullName>
    </alternativeName>
</protein>
<dbReference type="GO" id="GO:0016787">
    <property type="term" value="F:hydrolase activity"/>
    <property type="evidence" value="ECO:0007669"/>
    <property type="project" value="UniProtKB-KW"/>
</dbReference>
<name>A0A255EHI1_9ACTN</name>
<dbReference type="HAMAP" id="MF_00265">
    <property type="entry name" value="VapC_Nob1"/>
    <property type="match status" value="1"/>
</dbReference>
<keyword evidence="3 8" id="KW-0540">Nuclease</keyword>
<dbReference type="InterPro" id="IPR029060">
    <property type="entry name" value="PIN-like_dom_sf"/>
</dbReference>
<dbReference type="PANTHER" id="PTHR33653:SF1">
    <property type="entry name" value="RIBONUCLEASE VAPC2"/>
    <property type="match status" value="1"/>
</dbReference>
<dbReference type="GO" id="GO:0000287">
    <property type="term" value="F:magnesium ion binding"/>
    <property type="evidence" value="ECO:0007669"/>
    <property type="project" value="UniProtKB-UniRule"/>
</dbReference>
<dbReference type="EC" id="3.1.-.-" evidence="8"/>
<sequence>MAVDSSALVAVVIGEPEAEQMLAALEASAGILCAANLVEAAIVVESRQGLDAARDLQLLIEGAIEEIVPVDADLADNAVRAWRRFGKGRHPAGLNFGDCFAYALAQQRGLPLLFKGDDFRRTDVGDALGS</sequence>
<keyword evidence="4 8" id="KW-0479">Metal-binding</keyword>
<evidence type="ECO:0000256" key="6">
    <source>
        <dbReference type="ARBA" id="ARBA00022842"/>
    </source>
</evidence>
<dbReference type="Gene3D" id="3.40.50.1010">
    <property type="entry name" value="5'-nuclease"/>
    <property type="match status" value="1"/>
</dbReference>
<proteinExistence type="inferred from homology"/>
<keyword evidence="2 8" id="KW-1277">Toxin-antitoxin system</keyword>
<comment type="similarity">
    <text evidence="7 8">Belongs to the PINc/VapC protein family.</text>
</comment>
<dbReference type="PANTHER" id="PTHR33653">
    <property type="entry name" value="RIBONUCLEASE VAPC2"/>
    <property type="match status" value="1"/>
</dbReference>
<dbReference type="InterPro" id="IPR002716">
    <property type="entry name" value="PIN_dom"/>
</dbReference>
<dbReference type="AlphaFoldDB" id="A0A255EHI1"/>
<accession>A0A255EHI1</accession>
<comment type="caution">
    <text evidence="10">The sequence shown here is derived from an EMBL/GenBank/DDBJ whole genome shotgun (WGS) entry which is preliminary data.</text>
</comment>
<dbReference type="Proteomes" id="UP000216533">
    <property type="component" value="Unassembled WGS sequence"/>
</dbReference>
<evidence type="ECO:0000313" key="11">
    <source>
        <dbReference type="Proteomes" id="UP000216533"/>
    </source>
</evidence>
<reference evidence="10 11" key="1">
    <citation type="submission" date="2017-07" db="EMBL/GenBank/DDBJ databases">
        <title>Draft whole genome sequences of clinical Proprionibacteriaceae strains.</title>
        <authorList>
            <person name="Bernier A.-M."/>
            <person name="Bernard K."/>
            <person name="Domingo M.-C."/>
        </authorList>
    </citation>
    <scope>NUCLEOTIDE SEQUENCE [LARGE SCALE GENOMIC DNA]</scope>
    <source>
        <strain evidence="10 11">NML 160184</strain>
    </source>
</reference>
<evidence type="ECO:0000259" key="9">
    <source>
        <dbReference type="Pfam" id="PF01850"/>
    </source>
</evidence>
<comment type="cofactor">
    <cofactor evidence="1 8">
        <name>Mg(2+)</name>
        <dbReference type="ChEBI" id="CHEBI:18420"/>
    </cofactor>
</comment>
<keyword evidence="6 8" id="KW-0460">Magnesium</keyword>
<dbReference type="InterPro" id="IPR022907">
    <property type="entry name" value="VapC_family"/>
</dbReference>
<dbReference type="EMBL" id="NMVI01000011">
    <property type="protein sequence ID" value="OYN88892.1"/>
    <property type="molecule type" value="Genomic_DNA"/>
</dbReference>
<keyword evidence="8" id="KW-0800">Toxin</keyword>
<dbReference type="SUPFAM" id="SSF88723">
    <property type="entry name" value="PIN domain-like"/>
    <property type="match status" value="1"/>
</dbReference>
<comment type="function">
    <text evidence="8">Toxic component of a toxin-antitoxin (TA) system. An RNase.</text>
</comment>
<evidence type="ECO:0000256" key="5">
    <source>
        <dbReference type="ARBA" id="ARBA00022801"/>
    </source>
</evidence>
<evidence type="ECO:0000256" key="8">
    <source>
        <dbReference type="HAMAP-Rule" id="MF_00265"/>
    </source>
</evidence>
<dbReference type="InterPro" id="IPR050556">
    <property type="entry name" value="Type_II_TA_system_RNase"/>
</dbReference>
<keyword evidence="5 8" id="KW-0378">Hydrolase</keyword>